<evidence type="ECO:0000313" key="10">
    <source>
        <dbReference type="EMBL" id="AJA45799.1"/>
    </source>
</evidence>
<dbReference type="EMBL" id="CP009056">
    <property type="protein sequence ID" value="AJA45799.1"/>
    <property type="molecule type" value="Genomic_DNA"/>
</dbReference>
<reference evidence="10 12" key="1">
    <citation type="journal article" date="2014" name="Appl. Environ. Microbiol.">
        <title>Gut symbionts from distinct hosts exhibit genotoxic activity via divergent colibactin biosynthetic pathways.</title>
        <authorList>
            <person name="Engel P."/>
            <person name="Vizcaino M.I."/>
            <person name="Crawford J.M."/>
        </authorList>
    </citation>
    <scope>NUCLEOTIDE SEQUENCE [LARGE SCALE GENOMIC DNA]</scope>
    <source>
        <strain evidence="10 12">PEB0191</strain>
    </source>
</reference>
<keyword evidence="4 9" id="KW-0812">Transmembrane</keyword>
<accession>A0A0A7S2T2</accession>
<dbReference type="PRINTS" id="PR01650">
    <property type="entry name" value="SECETRNLCASE"/>
</dbReference>
<evidence type="ECO:0000256" key="6">
    <source>
        <dbReference type="ARBA" id="ARBA00022989"/>
    </source>
</evidence>
<comment type="caution">
    <text evidence="9">Lacks conserved residue(s) required for the propagation of feature annotation.</text>
</comment>
<evidence type="ECO:0000256" key="8">
    <source>
        <dbReference type="ARBA" id="ARBA00023136"/>
    </source>
</evidence>
<dbReference type="AlphaFoldDB" id="A0A0A7S2T2"/>
<keyword evidence="3 9" id="KW-1003">Cell membrane</keyword>
<keyword evidence="2 9" id="KW-0813">Transport</keyword>
<evidence type="ECO:0000256" key="1">
    <source>
        <dbReference type="ARBA" id="ARBA00004370"/>
    </source>
</evidence>
<organism evidence="10 12">
    <name type="scientific">Frischella perrara</name>
    <dbReference type="NCBI Taxonomy" id="1267021"/>
    <lineage>
        <taxon>Bacteria</taxon>
        <taxon>Pseudomonadati</taxon>
        <taxon>Pseudomonadota</taxon>
        <taxon>Gammaproteobacteria</taxon>
        <taxon>Orbales</taxon>
        <taxon>Orbaceae</taxon>
        <taxon>Frischella</taxon>
    </lineage>
</organism>
<comment type="similarity">
    <text evidence="9">Belongs to the SecE/SEC61-gamma family.</text>
</comment>
<dbReference type="PROSITE" id="PS01067">
    <property type="entry name" value="SECE_SEC61G"/>
    <property type="match status" value="1"/>
</dbReference>
<comment type="function">
    <text evidence="9">Essential subunit of the Sec protein translocation channel SecYEG. Clamps together the 2 halves of SecY. May contact the channel plug during translocation.</text>
</comment>
<keyword evidence="5 9" id="KW-0653">Protein transport</keyword>
<keyword evidence="6 9" id="KW-1133">Transmembrane helix</keyword>
<dbReference type="KEGG" id="fpp:FPB0191_01988"/>
<dbReference type="GO" id="GO:0065002">
    <property type="term" value="P:intracellular protein transmembrane transport"/>
    <property type="evidence" value="ECO:0007669"/>
    <property type="project" value="UniProtKB-UniRule"/>
</dbReference>
<feature type="transmembrane region" description="Helical" evidence="9">
    <location>
        <begin position="103"/>
        <end position="127"/>
    </location>
</feature>
<evidence type="ECO:0000256" key="9">
    <source>
        <dbReference type="HAMAP-Rule" id="MF_00422"/>
    </source>
</evidence>
<dbReference type="Proteomes" id="UP000247838">
    <property type="component" value="Unassembled WGS sequence"/>
</dbReference>
<dbReference type="HOGENOM" id="CLU_113663_0_1_6"/>
<dbReference type="GO" id="GO:0008320">
    <property type="term" value="F:protein transmembrane transporter activity"/>
    <property type="evidence" value="ECO:0007669"/>
    <property type="project" value="UniProtKB-UniRule"/>
</dbReference>
<dbReference type="OrthoDB" id="9806365at2"/>
<dbReference type="EMBL" id="QGLM01000019">
    <property type="protein sequence ID" value="PXY94595.1"/>
    <property type="molecule type" value="Genomic_DNA"/>
</dbReference>
<dbReference type="RefSeq" id="WP_039105720.1">
    <property type="nucleotide sequence ID" value="NZ_CALYQC010000079.1"/>
</dbReference>
<evidence type="ECO:0000256" key="4">
    <source>
        <dbReference type="ARBA" id="ARBA00022692"/>
    </source>
</evidence>
<dbReference type="InterPro" id="IPR038379">
    <property type="entry name" value="SecE_sf"/>
</dbReference>
<dbReference type="GO" id="GO:0043952">
    <property type="term" value="P:protein transport by the Sec complex"/>
    <property type="evidence" value="ECO:0007669"/>
    <property type="project" value="UniProtKB-UniRule"/>
</dbReference>
<name>A0A0A7S2T2_FRIPE</name>
<evidence type="ECO:0000256" key="7">
    <source>
        <dbReference type="ARBA" id="ARBA00023010"/>
    </source>
</evidence>
<dbReference type="InterPro" id="IPR001901">
    <property type="entry name" value="Translocase_SecE/Sec61-g"/>
</dbReference>
<comment type="subunit">
    <text evidence="9">Component of the Sec protein translocase complex. Heterotrimer consisting of SecY, SecE and SecG subunits. The heterotrimers can form oligomers, although 1 heterotrimer is thought to be able to translocate proteins. Interacts with the ribosome. Interacts with SecDF, and other proteins may be involved. Interacts with SecA.</text>
</comment>
<evidence type="ECO:0000256" key="5">
    <source>
        <dbReference type="ARBA" id="ARBA00022927"/>
    </source>
</evidence>
<dbReference type="STRING" id="1267021.FPB0191_01988"/>
<dbReference type="GO" id="GO:0005886">
    <property type="term" value="C:plasma membrane"/>
    <property type="evidence" value="ECO:0007669"/>
    <property type="project" value="UniProtKB-UniRule"/>
</dbReference>
<keyword evidence="7 9" id="KW-0811">Translocation</keyword>
<dbReference type="GO" id="GO:0006605">
    <property type="term" value="P:protein targeting"/>
    <property type="evidence" value="ECO:0007669"/>
    <property type="project" value="UniProtKB-UniRule"/>
</dbReference>
<dbReference type="PANTHER" id="PTHR33910">
    <property type="entry name" value="PROTEIN TRANSLOCASE SUBUNIT SECE"/>
    <property type="match status" value="1"/>
</dbReference>
<protein>
    <recommendedName>
        <fullName evidence="9">Protein translocase subunit SecE</fullName>
    </recommendedName>
</protein>
<proteinExistence type="inferred from homology"/>
<evidence type="ECO:0000313" key="11">
    <source>
        <dbReference type="EMBL" id="PXY94595.1"/>
    </source>
</evidence>
<gene>
    <name evidence="9 11" type="primary">secE</name>
    <name evidence="11" type="ORF">DKK76_09800</name>
    <name evidence="10" type="ORF">FPB0191_01988</name>
</gene>
<dbReference type="InterPro" id="IPR005807">
    <property type="entry name" value="SecE_bac"/>
</dbReference>
<dbReference type="NCBIfam" id="TIGR00964">
    <property type="entry name" value="secE_bact"/>
    <property type="match status" value="1"/>
</dbReference>
<evidence type="ECO:0000313" key="12">
    <source>
        <dbReference type="Proteomes" id="UP000030901"/>
    </source>
</evidence>
<evidence type="ECO:0000313" key="13">
    <source>
        <dbReference type="Proteomes" id="UP000247838"/>
    </source>
</evidence>
<feature type="transmembrane region" description="Helical" evidence="9">
    <location>
        <begin position="50"/>
        <end position="69"/>
    </location>
</feature>
<dbReference type="Proteomes" id="UP000030901">
    <property type="component" value="Chromosome"/>
</dbReference>
<dbReference type="PANTHER" id="PTHR33910:SF1">
    <property type="entry name" value="PROTEIN TRANSLOCASE SUBUNIT SECE"/>
    <property type="match status" value="1"/>
</dbReference>
<keyword evidence="12" id="KW-1185">Reference proteome</keyword>
<comment type="subcellular location">
    <subcellularLocation>
        <location evidence="1">Membrane</location>
    </subcellularLocation>
</comment>
<dbReference type="GO" id="GO:0009306">
    <property type="term" value="P:protein secretion"/>
    <property type="evidence" value="ECO:0007669"/>
    <property type="project" value="UniProtKB-UniRule"/>
</dbReference>
<feature type="transmembrane region" description="Helical" evidence="9">
    <location>
        <begin position="21"/>
        <end position="38"/>
    </location>
</feature>
<sequence length="135" mass="15354">MRTNTNSEKTKANETLDKIKWTVVVLLVAFMVWGNFYFSEPNPIYQPNIVIRLVAVVAVFALAFVTMLTTEKGKAFIEFAKESRLELRKVVWPTRKETVQTTLLVAVITIVVGSCLWGLDTIFYWIISTLTVLGH</sequence>
<reference evidence="11 13" key="2">
    <citation type="submission" date="2018-05" db="EMBL/GenBank/DDBJ databases">
        <title>Reference genomes for bee gut microbiota database.</title>
        <authorList>
            <person name="Ellegaard K.M."/>
        </authorList>
    </citation>
    <scope>NUCLEOTIDE SEQUENCE [LARGE SCALE GENOMIC DNA]</scope>
    <source>
        <strain evidence="11 13">ESL0167</strain>
    </source>
</reference>
<evidence type="ECO:0000256" key="2">
    <source>
        <dbReference type="ARBA" id="ARBA00022448"/>
    </source>
</evidence>
<dbReference type="HAMAP" id="MF_00422">
    <property type="entry name" value="SecE"/>
    <property type="match status" value="1"/>
</dbReference>
<dbReference type="Gene3D" id="1.20.5.1030">
    <property type="entry name" value="Preprotein translocase secy subunit"/>
    <property type="match status" value="1"/>
</dbReference>
<dbReference type="Pfam" id="PF00584">
    <property type="entry name" value="SecE"/>
    <property type="match status" value="1"/>
</dbReference>
<evidence type="ECO:0000256" key="3">
    <source>
        <dbReference type="ARBA" id="ARBA00022475"/>
    </source>
</evidence>
<keyword evidence="8 9" id="KW-0472">Membrane</keyword>